<name>A0A367EDQ5_9ACTN</name>
<accession>A0A367EDQ5</accession>
<organism evidence="3 4">
    <name type="scientific">Sphaerisporangium album</name>
    <dbReference type="NCBI Taxonomy" id="509200"/>
    <lineage>
        <taxon>Bacteria</taxon>
        <taxon>Bacillati</taxon>
        <taxon>Actinomycetota</taxon>
        <taxon>Actinomycetes</taxon>
        <taxon>Streptosporangiales</taxon>
        <taxon>Streptosporangiaceae</taxon>
        <taxon>Sphaerisporangium</taxon>
    </lineage>
</organism>
<gene>
    <name evidence="3" type="ORF">DQ384_40120</name>
</gene>
<reference evidence="3 4" key="1">
    <citation type="submission" date="2018-06" db="EMBL/GenBank/DDBJ databases">
        <title>Sphaerisporangium craniellae sp. nov., isolated from a marine sponge in the South China Sea.</title>
        <authorList>
            <person name="Li L."/>
        </authorList>
    </citation>
    <scope>NUCLEOTIDE SEQUENCE [LARGE SCALE GENOMIC DNA]</scope>
    <source>
        <strain evidence="3 4">CCTCC AA 208026</strain>
    </source>
</reference>
<dbReference type="AlphaFoldDB" id="A0A367EDQ5"/>
<keyword evidence="2" id="KW-0812">Transmembrane</keyword>
<comment type="caution">
    <text evidence="3">The sequence shown here is derived from an EMBL/GenBank/DDBJ whole genome shotgun (WGS) entry which is preliminary data.</text>
</comment>
<proteinExistence type="predicted"/>
<feature type="region of interest" description="Disordered" evidence="1">
    <location>
        <begin position="83"/>
        <end position="140"/>
    </location>
</feature>
<feature type="compositionally biased region" description="Low complexity" evidence="1">
    <location>
        <begin position="115"/>
        <end position="124"/>
    </location>
</feature>
<evidence type="ECO:0000256" key="2">
    <source>
        <dbReference type="SAM" id="Phobius"/>
    </source>
</evidence>
<keyword evidence="4" id="KW-1185">Reference proteome</keyword>
<evidence type="ECO:0000313" key="3">
    <source>
        <dbReference type="EMBL" id="RCG16208.1"/>
    </source>
</evidence>
<dbReference type="Proteomes" id="UP000253094">
    <property type="component" value="Unassembled WGS sequence"/>
</dbReference>
<feature type="transmembrane region" description="Helical" evidence="2">
    <location>
        <begin position="5"/>
        <end position="25"/>
    </location>
</feature>
<dbReference type="EMBL" id="QOIL01000051">
    <property type="protein sequence ID" value="RCG16208.1"/>
    <property type="molecule type" value="Genomic_DNA"/>
</dbReference>
<dbReference type="RefSeq" id="WP_114034123.1">
    <property type="nucleotide sequence ID" value="NZ_QOIL01000051.1"/>
</dbReference>
<sequence>MTGRFIAALVAFVLLVLAWLGFAFLMRDTPLITGILGWGLAGVIVVGYFLAVLMEPPMTPPEGTQEAQAAARWWAGLLTNAQSADIGDTPGRDLDQVDLSRPPSRPRPSARPWRRPSSAASWWPGQASRATARPGGATSC</sequence>
<evidence type="ECO:0000256" key="1">
    <source>
        <dbReference type="SAM" id="MobiDB-lite"/>
    </source>
</evidence>
<keyword evidence="2" id="KW-1133">Transmembrane helix</keyword>
<evidence type="ECO:0000313" key="4">
    <source>
        <dbReference type="Proteomes" id="UP000253094"/>
    </source>
</evidence>
<feature type="transmembrane region" description="Helical" evidence="2">
    <location>
        <begin position="31"/>
        <end position="53"/>
    </location>
</feature>
<keyword evidence="2" id="KW-0472">Membrane</keyword>
<protein>
    <submittedName>
        <fullName evidence="3">Uncharacterized protein</fullName>
    </submittedName>
</protein>